<gene>
    <name evidence="12" type="ORF">ACFOWM_06085</name>
</gene>
<evidence type="ECO:0000256" key="8">
    <source>
        <dbReference type="ARBA" id="ARBA00023170"/>
    </source>
</evidence>
<keyword evidence="9 10" id="KW-0998">Cell outer membrane</keyword>
<evidence type="ECO:0000256" key="3">
    <source>
        <dbReference type="ARBA" id="ARBA00022452"/>
    </source>
</evidence>
<keyword evidence="6" id="KW-0798">TonB box</keyword>
<protein>
    <submittedName>
        <fullName evidence="12">TonB-dependent receptor</fullName>
    </submittedName>
</protein>
<evidence type="ECO:0000313" key="12">
    <source>
        <dbReference type="EMBL" id="MFC4262435.1"/>
    </source>
</evidence>
<accession>A0ABV8QS14</accession>
<dbReference type="Gene3D" id="2.40.170.20">
    <property type="entry name" value="TonB-dependent receptor, beta-barrel domain"/>
    <property type="match status" value="1"/>
</dbReference>
<keyword evidence="7 10" id="KW-0472">Membrane</keyword>
<dbReference type="Pfam" id="PF00593">
    <property type="entry name" value="TonB_dep_Rec_b-barrel"/>
    <property type="match status" value="1"/>
</dbReference>
<evidence type="ECO:0000256" key="2">
    <source>
        <dbReference type="ARBA" id="ARBA00022448"/>
    </source>
</evidence>
<comment type="caution">
    <text evidence="12">The sequence shown here is derived from an EMBL/GenBank/DDBJ whole genome shotgun (WGS) entry which is preliminary data.</text>
</comment>
<organism evidence="12 13">
    <name type="scientific">Ferruginibacter yonginensis</name>
    <dbReference type="NCBI Taxonomy" id="1310416"/>
    <lineage>
        <taxon>Bacteria</taxon>
        <taxon>Pseudomonadati</taxon>
        <taxon>Bacteroidota</taxon>
        <taxon>Chitinophagia</taxon>
        <taxon>Chitinophagales</taxon>
        <taxon>Chitinophagaceae</taxon>
        <taxon>Ferruginibacter</taxon>
    </lineage>
</organism>
<evidence type="ECO:0000256" key="5">
    <source>
        <dbReference type="ARBA" id="ARBA00022729"/>
    </source>
</evidence>
<evidence type="ECO:0000256" key="9">
    <source>
        <dbReference type="ARBA" id="ARBA00023237"/>
    </source>
</evidence>
<proteinExistence type="inferred from homology"/>
<evidence type="ECO:0000256" key="1">
    <source>
        <dbReference type="ARBA" id="ARBA00004571"/>
    </source>
</evidence>
<evidence type="ECO:0000259" key="11">
    <source>
        <dbReference type="Pfam" id="PF00593"/>
    </source>
</evidence>
<keyword evidence="4 10" id="KW-0812">Transmembrane</keyword>
<dbReference type="PANTHER" id="PTHR30069">
    <property type="entry name" value="TONB-DEPENDENT OUTER MEMBRANE RECEPTOR"/>
    <property type="match status" value="1"/>
</dbReference>
<keyword evidence="2 10" id="KW-0813">Transport</keyword>
<dbReference type="PANTHER" id="PTHR30069:SF29">
    <property type="entry name" value="HEMOGLOBIN AND HEMOGLOBIN-HAPTOGLOBIN-BINDING PROTEIN 1-RELATED"/>
    <property type="match status" value="1"/>
</dbReference>
<dbReference type="InterPro" id="IPR010917">
    <property type="entry name" value="TonB_rcpt_CS"/>
</dbReference>
<dbReference type="InterPro" id="IPR036942">
    <property type="entry name" value="Beta-barrel_TonB_sf"/>
</dbReference>
<name>A0ABV8QS14_9BACT</name>
<evidence type="ECO:0000256" key="7">
    <source>
        <dbReference type="ARBA" id="ARBA00023136"/>
    </source>
</evidence>
<evidence type="ECO:0000256" key="4">
    <source>
        <dbReference type="ARBA" id="ARBA00022692"/>
    </source>
</evidence>
<sequence length="494" mass="55981">MCLIHTLNFQYSNSSNVPRYDRLQDTFTTGANRGLLRFADWYYGPQQRLLTAYELSAQKIGFFDELKVNINYQDIKESRQQRDYKRYDRFDSRIEKLKVFGATISARKLMTQHEVVAGVDMQLNDVTSKATRTNLLTNAVVPLDTRYPDGKNSMNYIGVFAQHIYKFKDTRFVLNDGIRLQYVQLKSNVVNNSFFNLPITNITQNNVAVTGNLGLVFNATKSTTIRTALSTAFRAPNIDDLAKIFESSSTARQVVIPNANLKPEYTYNAELSIAQQFNGVLKIEATGFYTYFDNGIIKAPFQLNGQDSIVYNGVKSQVLASQNSNNAYIYGATFNLQATINNHLNAYAGVSFTKGRFKIDETKQTTIYEKQSNGTYALVKRNVATKPLDHIPPTFGKAGVQFENKLLNTDLFVLFNGWKRLDQYNPDGEDNAVYATKDGSPAWFTLNLKNTITINKYLQATISVENIFDRNYRYFASGFSAAGRNFQLGVRAQF</sequence>
<keyword evidence="8 12" id="KW-0675">Receptor</keyword>
<evidence type="ECO:0000256" key="6">
    <source>
        <dbReference type="ARBA" id="ARBA00023077"/>
    </source>
</evidence>
<dbReference type="PROSITE" id="PS52016">
    <property type="entry name" value="TONB_DEPENDENT_REC_3"/>
    <property type="match status" value="1"/>
</dbReference>
<dbReference type="RefSeq" id="WP_379708271.1">
    <property type="nucleotide sequence ID" value="NZ_JBHSCZ010000001.1"/>
</dbReference>
<dbReference type="SUPFAM" id="SSF56935">
    <property type="entry name" value="Porins"/>
    <property type="match status" value="1"/>
</dbReference>
<evidence type="ECO:0000313" key="13">
    <source>
        <dbReference type="Proteomes" id="UP001595907"/>
    </source>
</evidence>
<keyword evidence="13" id="KW-1185">Reference proteome</keyword>
<dbReference type="InterPro" id="IPR039426">
    <property type="entry name" value="TonB-dep_rcpt-like"/>
</dbReference>
<feature type="domain" description="TonB-dependent receptor-like beta-barrel" evidence="11">
    <location>
        <begin position="7"/>
        <end position="467"/>
    </location>
</feature>
<dbReference type="PROSITE" id="PS01156">
    <property type="entry name" value="TONB_DEPENDENT_REC_2"/>
    <property type="match status" value="1"/>
</dbReference>
<reference evidence="13" key="1">
    <citation type="journal article" date="2019" name="Int. J. Syst. Evol. Microbiol.">
        <title>The Global Catalogue of Microorganisms (GCM) 10K type strain sequencing project: providing services to taxonomists for standard genome sequencing and annotation.</title>
        <authorList>
            <consortium name="The Broad Institute Genomics Platform"/>
            <consortium name="The Broad Institute Genome Sequencing Center for Infectious Disease"/>
            <person name="Wu L."/>
            <person name="Ma J."/>
        </authorList>
    </citation>
    <scope>NUCLEOTIDE SEQUENCE [LARGE SCALE GENOMIC DNA]</scope>
    <source>
        <strain evidence="13">CECT 8289</strain>
    </source>
</reference>
<dbReference type="InterPro" id="IPR000531">
    <property type="entry name" value="Beta-barrel_TonB"/>
</dbReference>
<keyword evidence="3 10" id="KW-1134">Transmembrane beta strand</keyword>
<dbReference type="Proteomes" id="UP001595907">
    <property type="component" value="Unassembled WGS sequence"/>
</dbReference>
<dbReference type="EMBL" id="JBHSCZ010000001">
    <property type="protein sequence ID" value="MFC4262435.1"/>
    <property type="molecule type" value="Genomic_DNA"/>
</dbReference>
<evidence type="ECO:0000256" key="10">
    <source>
        <dbReference type="PROSITE-ProRule" id="PRU01360"/>
    </source>
</evidence>
<comment type="similarity">
    <text evidence="10">Belongs to the TonB-dependent receptor family.</text>
</comment>
<keyword evidence="5" id="KW-0732">Signal</keyword>
<comment type="subcellular location">
    <subcellularLocation>
        <location evidence="1 10">Cell outer membrane</location>
        <topology evidence="1 10">Multi-pass membrane protein</topology>
    </subcellularLocation>
</comment>